<dbReference type="CDD" id="cd14294">
    <property type="entry name" value="UBA1_UBP5_like"/>
    <property type="match status" value="1"/>
</dbReference>
<dbReference type="SUPFAM" id="SSF54001">
    <property type="entry name" value="Cysteine proteinases"/>
    <property type="match status" value="1"/>
</dbReference>
<dbReference type="InterPro" id="IPR001394">
    <property type="entry name" value="Peptidase_C19_UCH"/>
</dbReference>
<dbReference type="SUPFAM" id="SSF46934">
    <property type="entry name" value="UBA-like"/>
    <property type="match status" value="1"/>
</dbReference>
<dbReference type="PANTHER" id="PTHR24006">
    <property type="entry name" value="UBIQUITIN CARBOXYL-TERMINAL HYDROLASE"/>
    <property type="match status" value="1"/>
</dbReference>
<keyword evidence="9" id="KW-0378">Hydrolase</keyword>
<evidence type="ECO:0000256" key="8">
    <source>
        <dbReference type="ARBA" id="ARBA00022786"/>
    </source>
</evidence>
<dbReference type="SUPFAM" id="SSF57850">
    <property type="entry name" value="RING/U-box"/>
    <property type="match status" value="1"/>
</dbReference>
<evidence type="ECO:0000256" key="7">
    <source>
        <dbReference type="ARBA" id="ARBA00022771"/>
    </source>
</evidence>
<dbReference type="Pfam" id="PF00627">
    <property type="entry name" value="UBA"/>
    <property type="match status" value="2"/>
</dbReference>
<dbReference type="CDD" id="cd14386">
    <property type="entry name" value="UBA2_UBP5"/>
    <property type="match status" value="1"/>
</dbReference>
<keyword evidence="10" id="KW-0788">Thiol protease</keyword>
<dbReference type="KEGG" id="pmrn:116946920"/>
<dbReference type="InterPro" id="IPR050164">
    <property type="entry name" value="Peptidase_C19"/>
</dbReference>
<evidence type="ECO:0000256" key="1">
    <source>
        <dbReference type="ARBA" id="ARBA00000707"/>
    </source>
</evidence>
<protein>
    <recommendedName>
        <fullName evidence="3">ubiquitinyl hydrolase 1</fullName>
        <ecNumber evidence="3">3.4.19.12</ecNumber>
    </recommendedName>
</protein>
<feature type="region of interest" description="Disordered" evidence="13">
    <location>
        <begin position="78"/>
        <end position="97"/>
    </location>
</feature>
<dbReference type="GO" id="GO:0016579">
    <property type="term" value="P:protein deubiquitination"/>
    <property type="evidence" value="ECO:0007669"/>
    <property type="project" value="InterPro"/>
</dbReference>
<evidence type="ECO:0000256" key="12">
    <source>
        <dbReference type="PROSITE-ProRule" id="PRU00502"/>
    </source>
</evidence>
<dbReference type="InterPro" id="IPR009060">
    <property type="entry name" value="UBA-like_sf"/>
</dbReference>
<dbReference type="InterPro" id="IPR015940">
    <property type="entry name" value="UBA"/>
</dbReference>
<evidence type="ECO:0000256" key="2">
    <source>
        <dbReference type="ARBA" id="ARBA00009085"/>
    </source>
</evidence>
<keyword evidence="7 12" id="KW-0863">Zinc-finger</keyword>
<dbReference type="Gene3D" id="3.30.40.10">
    <property type="entry name" value="Zinc/RING finger domain, C3HC4 (zinc finger)"/>
    <property type="match status" value="2"/>
</dbReference>
<dbReference type="InterPro" id="IPR028889">
    <property type="entry name" value="USP"/>
</dbReference>
<feature type="region of interest" description="Disordered" evidence="13">
    <location>
        <begin position="794"/>
        <end position="815"/>
    </location>
</feature>
<dbReference type="PANTHER" id="PTHR24006:SF664">
    <property type="entry name" value="UBIQUITIN CARBOXYL-TERMINAL HYDROLASE"/>
    <property type="match status" value="1"/>
</dbReference>
<evidence type="ECO:0000259" key="14">
    <source>
        <dbReference type="PROSITE" id="PS50030"/>
    </source>
</evidence>
<keyword evidence="17" id="KW-1185">Reference proteome</keyword>
<evidence type="ECO:0000256" key="6">
    <source>
        <dbReference type="ARBA" id="ARBA00022737"/>
    </source>
</evidence>
<evidence type="ECO:0000256" key="13">
    <source>
        <dbReference type="SAM" id="MobiDB-lite"/>
    </source>
</evidence>
<dbReference type="SMART" id="SM00290">
    <property type="entry name" value="ZnF_UBP"/>
    <property type="match status" value="1"/>
</dbReference>
<evidence type="ECO:0000256" key="10">
    <source>
        <dbReference type="ARBA" id="ARBA00022807"/>
    </source>
</evidence>
<feature type="domain" description="USP" evidence="15">
    <location>
        <begin position="321"/>
        <end position="966"/>
    </location>
</feature>
<evidence type="ECO:0000256" key="3">
    <source>
        <dbReference type="ARBA" id="ARBA00012759"/>
    </source>
</evidence>
<keyword evidence="4" id="KW-0645">Protease</keyword>
<comment type="similarity">
    <text evidence="2">Belongs to the peptidase C19 family.</text>
</comment>
<dbReference type="Gene3D" id="1.10.8.10">
    <property type="entry name" value="DNA helicase RuvA subunit, C-terminal domain"/>
    <property type="match status" value="2"/>
</dbReference>
<feature type="region of interest" description="Disordered" evidence="13">
    <location>
        <begin position="877"/>
        <end position="901"/>
    </location>
</feature>
<feature type="domain" description="UBA" evidence="14">
    <location>
        <begin position="663"/>
        <end position="704"/>
    </location>
</feature>
<dbReference type="Pfam" id="PF02148">
    <property type="entry name" value="zf-UBP"/>
    <property type="match status" value="1"/>
</dbReference>
<feature type="compositionally biased region" description="Basic residues" evidence="13">
    <location>
        <begin position="737"/>
        <end position="746"/>
    </location>
</feature>
<sequence length="968" mass="106231">MTDVWELLLPYLPTVRIPTSGTRIYKDECAFSFDSPESEGGLYVCMNTFLGFGREHVEKHYQKTGQCVYMHLKRTRREKPQGACGGGGASDGEDTTLRLLSVTDLRDEEEEERESQDFVEEARLVVFPEQLEIRLPNIEELPAMVSIACDSVLRADTSVRTLLSEPWDKEFRQVSRHAETLKQQGAEVRVPPRGWKCEQCSVRKNLWLNLTDGSVLCGRKYVDGTEGNGHALQHFRTTGHPLAVKLSSISPDGADVYSFDEDEIVIDPKLPEHLAHFGIDVMSISQEAERTDGVQGPPTGEWAALQEVGYKLKPLYGPGYTGLRSPGRCSYLSALMQVLFSISHFQRRYVGNLHRIFEESPLDPTQDFSTQMAKLGHGLLSGLYSKPPPKSDIIEQVTREDIKPPEPRGVSLGMIKELVSRGHPDFCTDRQQDAFQFFNYMISLIEMNSGAEATSPSRAFAFRLEERVQCCQSRKVRYQHRPEHSVSLPVPLESAHNRGELLEVERKRREAVEQGRPEPRGVRARVPFGACMQAFAEPQNVDDFWSSELQAKAPAVKTSWFSTFPEYLVIHLKKFTSEQDWVPKKIDVSVDMPDELDLNELRGTGLKAGEEELPDISPPGLLSSSPSLRRRCAGRHRSWGGGQDEDDEDDDESGDGEGIRVPFLDEVAVSTLEEMGFPREACRKAVYFSGSLGLEPAVDWIMNHLDDPNLAEPLHIPGQLSPPCGERAAGDGELGGRRQHGRRKMSRPSQPPPPEESVAMIVSMGFTRSRAFRALTANNNNLERATDWILTNMADAGSDGDEEDEEEEGAVAGAAAKGAAATSGAAAAGVPAAAASGASAAGVPATAAEGAAAGVPATAAGGAAAVNAAPAKVEPVAPSSTALPEAHRNGPLPSGAMSNGMSEYPDGPGRYRLFAFISHMGTSTMCGHYVCHIRKEGRWVIYNEDKVCASEKPPKDLGYLYFYKRMQS</sequence>
<gene>
    <name evidence="18" type="primary">LOC116946920</name>
</gene>
<evidence type="ECO:0000256" key="5">
    <source>
        <dbReference type="ARBA" id="ARBA00022723"/>
    </source>
</evidence>
<dbReference type="SMART" id="SM00165">
    <property type="entry name" value="UBA"/>
    <property type="match status" value="2"/>
</dbReference>
<dbReference type="RefSeq" id="XP_032818082.1">
    <property type="nucleotide sequence ID" value="XM_032962191.1"/>
</dbReference>
<keyword evidence="8" id="KW-0833">Ubl conjugation pathway</keyword>
<evidence type="ECO:0000259" key="15">
    <source>
        <dbReference type="PROSITE" id="PS50235"/>
    </source>
</evidence>
<keyword evidence="11" id="KW-0862">Zinc</keyword>
<evidence type="ECO:0000256" key="11">
    <source>
        <dbReference type="ARBA" id="ARBA00022833"/>
    </source>
</evidence>
<dbReference type="PROSITE" id="PS50030">
    <property type="entry name" value="UBA"/>
    <property type="match status" value="2"/>
</dbReference>
<organism evidence="17 18">
    <name type="scientific">Petromyzon marinus</name>
    <name type="common">Sea lamprey</name>
    <dbReference type="NCBI Taxonomy" id="7757"/>
    <lineage>
        <taxon>Eukaryota</taxon>
        <taxon>Metazoa</taxon>
        <taxon>Chordata</taxon>
        <taxon>Craniata</taxon>
        <taxon>Vertebrata</taxon>
        <taxon>Cyclostomata</taxon>
        <taxon>Hyperoartia</taxon>
        <taxon>Petromyzontiformes</taxon>
        <taxon>Petromyzontidae</taxon>
        <taxon>Petromyzon</taxon>
    </lineage>
</organism>
<dbReference type="InterPro" id="IPR041432">
    <property type="entry name" value="UBP13_Znf-UBP_var"/>
</dbReference>
<dbReference type="AlphaFoldDB" id="A0AAJ7THQ8"/>
<dbReference type="PROSITE" id="PS50271">
    <property type="entry name" value="ZF_UBP"/>
    <property type="match status" value="1"/>
</dbReference>
<keyword evidence="6" id="KW-0677">Repeat</keyword>
<evidence type="ECO:0000313" key="17">
    <source>
        <dbReference type="Proteomes" id="UP001318040"/>
    </source>
</evidence>
<dbReference type="EC" id="3.4.19.12" evidence="3"/>
<feature type="region of interest" description="Disordered" evidence="13">
    <location>
        <begin position="632"/>
        <end position="661"/>
    </location>
</feature>
<dbReference type="GO" id="GO:0005634">
    <property type="term" value="C:nucleus"/>
    <property type="evidence" value="ECO:0007669"/>
    <property type="project" value="TreeGrafter"/>
</dbReference>
<feature type="compositionally biased region" description="Acidic residues" evidence="13">
    <location>
        <begin position="798"/>
        <end position="809"/>
    </location>
</feature>
<dbReference type="Gene3D" id="3.90.70.10">
    <property type="entry name" value="Cysteine proteinases"/>
    <property type="match status" value="2"/>
</dbReference>
<dbReference type="InterPro" id="IPR013083">
    <property type="entry name" value="Znf_RING/FYVE/PHD"/>
</dbReference>
<evidence type="ECO:0000256" key="9">
    <source>
        <dbReference type="ARBA" id="ARBA00022801"/>
    </source>
</evidence>
<dbReference type="FunFam" id="3.30.40.10:FF:000328">
    <property type="entry name" value="Ubiquitin carboxyl-terminal hydrolase"/>
    <property type="match status" value="1"/>
</dbReference>
<dbReference type="PROSITE" id="PS50235">
    <property type="entry name" value="USP_3"/>
    <property type="match status" value="1"/>
</dbReference>
<keyword evidence="5" id="KW-0479">Metal-binding</keyword>
<evidence type="ECO:0000259" key="16">
    <source>
        <dbReference type="PROSITE" id="PS50271"/>
    </source>
</evidence>
<accession>A0AAJ7THQ8</accession>
<proteinExistence type="inferred from homology"/>
<dbReference type="Pfam" id="PF00443">
    <property type="entry name" value="UCH"/>
    <property type="match status" value="1"/>
</dbReference>
<name>A0AAJ7THQ8_PETMA</name>
<dbReference type="PROSITE" id="PS00973">
    <property type="entry name" value="USP_2"/>
    <property type="match status" value="1"/>
</dbReference>
<feature type="region of interest" description="Disordered" evidence="13">
    <location>
        <begin position="714"/>
        <end position="757"/>
    </location>
</feature>
<reference evidence="18" key="1">
    <citation type="submission" date="2025-08" db="UniProtKB">
        <authorList>
            <consortium name="RefSeq"/>
        </authorList>
    </citation>
    <scope>IDENTIFICATION</scope>
    <source>
        <tissue evidence="18">Sperm</tissue>
    </source>
</reference>
<dbReference type="GO" id="GO:0006508">
    <property type="term" value="P:proteolysis"/>
    <property type="evidence" value="ECO:0007669"/>
    <property type="project" value="UniProtKB-KW"/>
</dbReference>
<dbReference type="GO" id="GO:0008270">
    <property type="term" value="F:zinc ion binding"/>
    <property type="evidence" value="ECO:0007669"/>
    <property type="project" value="UniProtKB-KW"/>
</dbReference>
<evidence type="ECO:0000313" key="18">
    <source>
        <dbReference type="RefSeq" id="XP_032818082.1"/>
    </source>
</evidence>
<feature type="domain" description="UBA" evidence="14">
    <location>
        <begin position="752"/>
        <end position="792"/>
    </location>
</feature>
<dbReference type="GO" id="GO:0005829">
    <property type="term" value="C:cytosol"/>
    <property type="evidence" value="ECO:0007669"/>
    <property type="project" value="TreeGrafter"/>
</dbReference>
<dbReference type="GO" id="GO:0004843">
    <property type="term" value="F:cysteine-type deubiquitinase activity"/>
    <property type="evidence" value="ECO:0007669"/>
    <property type="project" value="UniProtKB-EC"/>
</dbReference>
<dbReference type="Proteomes" id="UP001318040">
    <property type="component" value="Chromosome 28"/>
</dbReference>
<comment type="catalytic activity">
    <reaction evidence="1">
        <text>Thiol-dependent hydrolysis of ester, thioester, amide, peptide and isopeptide bonds formed by the C-terminal Gly of ubiquitin (a 76-residue protein attached to proteins as an intracellular targeting signal).</text>
        <dbReference type="EC" id="3.4.19.12"/>
    </reaction>
</comment>
<dbReference type="FunFam" id="3.30.40.10:FF:000026">
    <property type="entry name" value="Ubiquitin carboxyl-terminal hydrolase"/>
    <property type="match status" value="1"/>
</dbReference>
<feature type="compositionally biased region" description="Acidic residues" evidence="13">
    <location>
        <begin position="643"/>
        <end position="655"/>
    </location>
</feature>
<dbReference type="InterPro" id="IPR001607">
    <property type="entry name" value="Znf_UBP"/>
</dbReference>
<dbReference type="Pfam" id="PF17807">
    <property type="entry name" value="zf-UBP_var"/>
    <property type="match status" value="1"/>
</dbReference>
<feature type="domain" description="UBP-type" evidence="16">
    <location>
        <begin position="173"/>
        <end position="281"/>
    </location>
</feature>
<dbReference type="InterPro" id="IPR018200">
    <property type="entry name" value="USP_CS"/>
</dbReference>
<evidence type="ECO:0000256" key="4">
    <source>
        <dbReference type="ARBA" id="ARBA00022670"/>
    </source>
</evidence>
<dbReference type="InterPro" id="IPR038765">
    <property type="entry name" value="Papain-like_cys_pep_sf"/>
</dbReference>